<comment type="caution">
    <text evidence="8">The sequence shown here is derived from an EMBL/GenBank/DDBJ whole genome shotgun (WGS) entry which is preliminary data.</text>
</comment>
<evidence type="ECO:0000256" key="2">
    <source>
        <dbReference type="ARBA" id="ARBA00022692"/>
    </source>
</evidence>
<feature type="transmembrane region" description="Helical" evidence="6">
    <location>
        <begin position="73"/>
        <end position="97"/>
    </location>
</feature>
<comment type="subcellular location">
    <subcellularLocation>
        <location evidence="1">Membrane</location>
        <topology evidence="1">Multi-pass membrane protein</topology>
    </subcellularLocation>
</comment>
<gene>
    <name evidence="8" type="ORF">GMORB2_0457</name>
</gene>
<feature type="transmembrane region" description="Helical" evidence="6">
    <location>
        <begin position="765"/>
        <end position="786"/>
    </location>
</feature>
<feature type="compositionally biased region" description="Acidic residues" evidence="5">
    <location>
        <begin position="1180"/>
        <end position="1190"/>
    </location>
</feature>
<evidence type="ECO:0000256" key="6">
    <source>
        <dbReference type="SAM" id="Phobius"/>
    </source>
</evidence>
<dbReference type="GeneID" id="55966687"/>
<organism evidence="8 9">
    <name type="scientific">Geosmithia morbida</name>
    <dbReference type="NCBI Taxonomy" id="1094350"/>
    <lineage>
        <taxon>Eukaryota</taxon>
        <taxon>Fungi</taxon>
        <taxon>Dikarya</taxon>
        <taxon>Ascomycota</taxon>
        <taxon>Pezizomycotina</taxon>
        <taxon>Sordariomycetes</taxon>
        <taxon>Hypocreomycetidae</taxon>
        <taxon>Hypocreales</taxon>
        <taxon>Bionectriaceae</taxon>
        <taxon>Geosmithia</taxon>
    </lineage>
</organism>
<dbReference type="Pfam" id="PF13515">
    <property type="entry name" value="FUSC_2"/>
    <property type="match status" value="1"/>
</dbReference>
<keyword evidence="2 6" id="KW-0812">Transmembrane</keyword>
<feature type="transmembrane region" description="Helical" evidence="6">
    <location>
        <begin position="30"/>
        <end position="52"/>
    </location>
</feature>
<dbReference type="AlphaFoldDB" id="A0A9P4Z186"/>
<dbReference type="RefSeq" id="XP_035325372.1">
    <property type="nucleotide sequence ID" value="XM_035462442.1"/>
</dbReference>
<reference evidence="8" key="1">
    <citation type="submission" date="2020-03" db="EMBL/GenBank/DDBJ databases">
        <title>Site-based positive gene gene selection in Geosmithia morbida across the United States reveals a broad range of putative effectors and factors for local host and environmental adapation.</title>
        <authorList>
            <person name="Onufrak A."/>
            <person name="Murdoch R.W."/>
            <person name="Gazis R."/>
            <person name="Huff M."/>
            <person name="Staton M."/>
            <person name="Klingeman W."/>
            <person name="Hadziabdic D."/>
        </authorList>
    </citation>
    <scope>NUCLEOTIDE SEQUENCE</scope>
    <source>
        <strain evidence="8">1262</strain>
    </source>
</reference>
<sequence>MTLSAHLTRLCRILWGDWQTNELWQRTAKATIGCMVTLIVSIIPGVVAVYGANTYLIPFVAVFSSPAHRTAKLVELLLLVLLGSLVGIAWSLLGLYLSTLAVSAHLSSTIRALFFLVVVLVHGFVRSSTPRLFVSVWLLLVSSATVLIGSATRPSLSVFTSIYYPILTGAAIVLFVNISIFPEMSSSYLGSAIIETLADTVHTVDRATYWFVTPGGDSAEAKKKQAEARARDREKSSNRKKTWLRSFLADFPNPFKNTANKRAAELAAARPAANLTTLAGLTGQKAKMRAALLKCGAAQDEVNFEYSISPLPPYLLKPVSKRYMQSLVENAVTIIGACENKYVLLNAARDADKGPPARPVRSNSQATAPLGALQVIAHDESDENRIDMVKPLREIESADADLLEPLIQCLRRPVEEFREALDEAAFLVMTCIAYCYDAPQVPLGAQKPAGIMVEEVDLRIGKFTDALARFDERSASELKMAAMGEAGQGIDLMPRMETFLLSSFLLGFRQAATHVLHMLHHSRQLVDQRRKRHDRSRFWLPHYADIGLWLSTAGEMDHSVLPENARKEVRTGKKSKPVVEPSSSEEPSPSGSQRGDVQDEGNSAEASPPDRRRVAIRDTPKPPRPQPTKAASARRRRPWIPRTVAALREGLADALEWAQHSDDLMYAVKLAIAVMAVSWPSFVPSCRTWYADVHGIWAPLQLVLVFEVSIGTSIFIVLVRLFGVVFGCVMGYLSYEISGGNRIGMAAAMLLGIVPSSYIQQGTRYVKAGIISITSMCVVALTAMNQSGTAYENFYKRLSAFLIGSVVAIVVEMAVYPVRARDSLVESLSTVVRQVQNMQAAMSVGIDGPQKPDLQSPALYSRFQRARGKAKASLTAAETFLPFCLNEPRLKGSFKPLEPVYREIVYVLHQIIDRLQDIMALRKAYGSSLLEDLNAHVYAYRRNVSAANMLVLFSVNEALTTWLPLPQLMPSMRLAQQRLIDRVRQVLEDKDLSSQIRGDDDDGTGAASSTFVTRLSFLAWNANAAGYIEVIEYLEELVELTKLLVGVNAFRSGLLEKPRYKDYVDQARSDRRAAGGLPELTQSKSAPAEMPPDVDDGGTWPAHVVPAAADQIPLRRMATTTAAMETPQYTSTTTTRTATASTGISTGTNADVRSRHSSTAAAAAEGTTPLSVPLQQQQHEEEENAVVDDEEFTDDELPMSLRRVGTRLRRESTALRKRGYSINRRMT</sequence>
<feature type="domain" description="Integral membrane bound transporter" evidence="7">
    <location>
        <begin position="690"/>
        <end position="811"/>
    </location>
</feature>
<dbReference type="OrthoDB" id="68611at2759"/>
<dbReference type="EMBL" id="JAANYQ010000001">
    <property type="protein sequence ID" value="KAF4126720.1"/>
    <property type="molecule type" value="Genomic_DNA"/>
</dbReference>
<evidence type="ECO:0000313" key="8">
    <source>
        <dbReference type="EMBL" id="KAF4126720.1"/>
    </source>
</evidence>
<evidence type="ECO:0000256" key="1">
    <source>
        <dbReference type="ARBA" id="ARBA00004141"/>
    </source>
</evidence>
<dbReference type="GO" id="GO:0016020">
    <property type="term" value="C:membrane"/>
    <property type="evidence" value="ECO:0007669"/>
    <property type="project" value="UniProtKB-SubCell"/>
</dbReference>
<feature type="transmembrane region" description="Helical" evidence="6">
    <location>
        <begin position="109"/>
        <end position="125"/>
    </location>
</feature>
<name>A0A9P4Z186_9HYPO</name>
<feature type="region of interest" description="Disordered" evidence="5">
    <location>
        <begin position="1071"/>
        <end position="1093"/>
    </location>
</feature>
<feature type="region of interest" description="Disordered" evidence="5">
    <location>
        <begin position="562"/>
        <end position="636"/>
    </location>
</feature>
<dbReference type="PANTHER" id="PTHR37994">
    <property type="entry name" value="ARAE_2_N DOMAIN-CONTAINING PROTEIN-RELATED"/>
    <property type="match status" value="1"/>
</dbReference>
<keyword evidence="3 6" id="KW-1133">Transmembrane helix</keyword>
<dbReference type="InterPro" id="IPR049453">
    <property type="entry name" value="Memb_transporter_dom"/>
</dbReference>
<feature type="compositionally biased region" description="Polar residues" evidence="5">
    <location>
        <begin position="1168"/>
        <end position="1177"/>
    </location>
</feature>
<keyword evidence="4 6" id="KW-0472">Membrane</keyword>
<dbReference type="PANTHER" id="PTHR37994:SF4">
    <property type="entry name" value="ER TRANSPORTER 6TM N-TERMINAL DOMAIN-CONTAINING PROTEIN-RELATED"/>
    <property type="match status" value="1"/>
</dbReference>
<feature type="compositionally biased region" description="Basic and acidic residues" evidence="5">
    <location>
        <begin position="562"/>
        <end position="571"/>
    </location>
</feature>
<accession>A0A9P4Z186</accession>
<feature type="transmembrane region" description="Helical" evidence="6">
    <location>
        <begin position="162"/>
        <end position="181"/>
    </location>
</feature>
<feature type="compositionally biased region" description="Low complexity" evidence="5">
    <location>
        <begin position="578"/>
        <end position="592"/>
    </location>
</feature>
<feature type="transmembrane region" description="Helical" evidence="6">
    <location>
        <begin position="702"/>
        <end position="735"/>
    </location>
</feature>
<protein>
    <recommendedName>
        <fullName evidence="7">Integral membrane bound transporter domain-containing protein</fullName>
    </recommendedName>
</protein>
<feature type="region of interest" description="Disordered" evidence="5">
    <location>
        <begin position="1122"/>
        <end position="1190"/>
    </location>
</feature>
<feature type="transmembrane region" description="Helical" evidence="6">
    <location>
        <begin position="798"/>
        <end position="818"/>
    </location>
</feature>
<evidence type="ECO:0000256" key="4">
    <source>
        <dbReference type="ARBA" id="ARBA00023136"/>
    </source>
</evidence>
<evidence type="ECO:0000256" key="5">
    <source>
        <dbReference type="SAM" id="MobiDB-lite"/>
    </source>
</evidence>
<keyword evidence="9" id="KW-1185">Reference proteome</keyword>
<feature type="compositionally biased region" description="Low complexity" evidence="5">
    <location>
        <begin position="1130"/>
        <end position="1148"/>
    </location>
</feature>
<dbReference type="Proteomes" id="UP000749293">
    <property type="component" value="Unassembled WGS sequence"/>
</dbReference>
<evidence type="ECO:0000313" key="9">
    <source>
        <dbReference type="Proteomes" id="UP000749293"/>
    </source>
</evidence>
<proteinExistence type="predicted"/>
<feature type="transmembrane region" description="Helical" evidence="6">
    <location>
        <begin position="742"/>
        <end position="759"/>
    </location>
</feature>
<evidence type="ECO:0000256" key="3">
    <source>
        <dbReference type="ARBA" id="ARBA00022989"/>
    </source>
</evidence>
<feature type="compositionally biased region" description="Basic and acidic residues" evidence="5">
    <location>
        <begin position="608"/>
        <end position="621"/>
    </location>
</feature>
<feature type="transmembrane region" description="Helical" evidence="6">
    <location>
        <begin position="132"/>
        <end position="150"/>
    </location>
</feature>
<evidence type="ECO:0000259" key="7">
    <source>
        <dbReference type="Pfam" id="PF13515"/>
    </source>
</evidence>